<feature type="region of interest" description="Disordered" evidence="1">
    <location>
        <begin position="218"/>
        <end position="260"/>
    </location>
</feature>
<evidence type="ECO:0000313" key="6">
    <source>
        <dbReference type="Proteomes" id="UP001152797"/>
    </source>
</evidence>
<dbReference type="SMART" id="SM00198">
    <property type="entry name" value="SCP"/>
    <property type="match status" value="1"/>
</dbReference>
<dbReference type="PRINTS" id="PR00837">
    <property type="entry name" value="V5TPXLIKE"/>
</dbReference>
<dbReference type="EMBL" id="CAMXCT030003913">
    <property type="protein sequence ID" value="CAL4794207.1"/>
    <property type="molecule type" value="Genomic_DNA"/>
</dbReference>
<dbReference type="Proteomes" id="UP001152797">
    <property type="component" value="Unassembled WGS sequence"/>
</dbReference>
<name>A0A9P1GB60_9DINO</name>
<sequence>MADWKRQTLDAHNDFRREHGSAALQWSDECYQSAKKQADACQAKGCMFHGTTSGPSGRHGQNIYWCSAPGSSAKKMVKAWYDEIAAYDFGGDYQKGTGHFTQVVWKGSTHVGMALSEDGKFCVANYFPGGNVIGRFKENVLPHGSPYVPEKAEDPSQGSCRSVTEVIRGADLRHDHHGPKVKLPQRRPSYSGGSKSGPEARFPDEMSKFFKDLEFPSTRRSSGYSEGHSTVTRKAGYQRETGLPTQFQSSSSSCGGTRSTTTVTKTVASNGTVVTKTTRTVYSWS</sequence>
<evidence type="ECO:0000313" key="5">
    <source>
        <dbReference type="EMBL" id="CAL4794207.1"/>
    </source>
</evidence>
<feature type="compositionally biased region" description="Basic residues" evidence="1">
    <location>
        <begin position="175"/>
        <end position="185"/>
    </location>
</feature>
<evidence type="ECO:0000313" key="4">
    <source>
        <dbReference type="EMBL" id="CAL1160270.1"/>
    </source>
</evidence>
<dbReference type="PROSITE" id="PS01009">
    <property type="entry name" value="CRISP_1"/>
    <property type="match status" value="1"/>
</dbReference>
<feature type="compositionally biased region" description="Polar residues" evidence="1">
    <location>
        <begin position="218"/>
        <end position="232"/>
    </location>
</feature>
<dbReference type="Gene3D" id="3.40.33.10">
    <property type="entry name" value="CAP"/>
    <property type="match status" value="1"/>
</dbReference>
<comment type="caution">
    <text evidence="3">The sequence shown here is derived from an EMBL/GenBank/DDBJ whole genome shotgun (WGS) entry which is preliminary data.</text>
</comment>
<dbReference type="InterPro" id="IPR018244">
    <property type="entry name" value="Allrgn_V5/Tpx1_CS"/>
</dbReference>
<gene>
    <name evidence="3" type="ORF">C1SCF055_LOCUS32494</name>
</gene>
<dbReference type="OrthoDB" id="337038at2759"/>
<evidence type="ECO:0000259" key="2">
    <source>
        <dbReference type="SMART" id="SM00198"/>
    </source>
</evidence>
<dbReference type="CDD" id="cd05382">
    <property type="entry name" value="CAP_GAPR1-like"/>
    <property type="match status" value="1"/>
</dbReference>
<dbReference type="PANTHER" id="PTHR10334">
    <property type="entry name" value="CYSTEINE-RICH SECRETORY PROTEIN-RELATED"/>
    <property type="match status" value="1"/>
</dbReference>
<dbReference type="InterPro" id="IPR001283">
    <property type="entry name" value="CRISP-related"/>
</dbReference>
<dbReference type="EMBL" id="CAMXCT010003913">
    <property type="protein sequence ID" value="CAI4006895.1"/>
    <property type="molecule type" value="Genomic_DNA"/>
</dbReference>
<dbReference type="Pfam" id="PF00188">
    <property type="entry name" value="CAP"/>
    <property type="match status" value="1"/>
</dbReference>
<dbReference type="AlphaFoldDB" id="A0A9P1GB60"/>
<proteinExistence type="predicted"/>
<reference evidence="4" key="2">
    <citation type="submission" date="2024-04" db="EMBL/GenBank/DDBJ databases">
        <authorList>
            <person name="Chen Y."/>
            <person name="Shah S."/>
            <person name="Dougan E. K."/>
            <person name="Thang M."/>
            <person name="Chan C."/>
        </authorList>
    </citation>
    <scope>NUCLEOTIDE SEQUENCE [LARGE SCALE GENOMIC DNA]</scope>
</reference>
<dbReference type="SUPFAM" id="SSF55797">
    <property type="entry name" value="PR-1-like"/>
    <property type="match status" value="1"/>
</dbReference>
<dbReference type="InterPro" id="IPR034113">
    <property type="entry name" value="SCP_GAPR1-like"/>
</dbReference>
<dbReference type="EMBL" id="CAMXCT020003913">
    <property type="protein sequence ID" value="CAL1160270.1"/>
    <property type="molecule type" value="Genomic_DNA"/>
</dbReference>
<dbReference type="InterPro" id="IPR035940">
    <property type="entry name" value="CAP_sf"/>
</dbReference>
<organism evidence="3">
    <name type="scientific">Cladocopium goreaui</name>
    <dbReference type="NCBI Taxonomy" id="2562237"/>
    <lineage>
        <taxon>Eukaryota</taxon>
        <taxon>Sar</taxon>
        <taxon>Alveolata</taxon>
        <taxon>Dinophyceae</taxon>
        <taxon>Suessiales</taxon>
        <taxon>Symbiodiniaceae</taxon>
        <taxon>Cladocopium</taxon>
    </lineage>
</organism>
<keyword evidence="6" id="KW-1185">Reference proteome</keyword>
<feature type="compositionally biased region" description="Low complexity" evidence="1">
    <location>
        <begin position="249"/>
        <end position="260"/>
    </location>
</feature>
<accession>A0A9P1GB60</accession>
<feature type="domain" description="SCP" evidence="2">
    <location>
        <begin position="3"/>
        <end position="134"/>
    </location>
</feature>
<reference evidence="3" key="1">
    <citation type="submission" date="2022-10" db="EMBL/GenBank/DDBJ databases">
        <authorList>
            <person name="Chen Y."/>
            <person name="Dougan E. K."/>
            <person name="Chan C."/>
            <person name="Rhodes N."/>
            <person name="Thang M."/>
        </authorList>
    </citation>
    <scope>NUCLEOTIDE SEQUENCE</scope>
</reference>
<dbReference type="InterPro" id="IPR014044">
    <property type="entry name" value="CAP_dom"/>
</dbReference>
<feature type="region of interest" description="Disordered" evidence="1">
    <location>
        <begin position="170"/>
        <end position="203"/>
    </location>
</feature>
<evidence type="ECO:0000313" key="3">
    <source>
        <dbReference type="EMBL" id="CAI4006895.1"/>
    </source>
</evidence>
<evidence type="ECO:0000256" key="1">
    <source>
        <dbReference type="SAM" id="MobiDB-lite"/>
    </source>
</evidence>
<dbReference type="GO" id="GO:0005576">
    <property type="term" value="C:extracellular region"/>
    <property type="evidence" value="ECO:0007669"/>
    <property type="project" value="InterPro"/>
</dbReference>
<protein>
    <submittedName>
        <fullName evidence="5">Golgi-associated plant pathogenesis-related protein 1</fullName>
    </submittedName>
</protein>